<keyword evidence="2" id="KW-1185">Reference proteome</keyword>
<evidence type="ECO:0000313" key="2">
    <source>
        <dbReference type="Proteomes" id="UP000225553"/>
    </source>
</evidence>
<accession>A0A223LI04</accession>
<dbReference type="Proteomes" id="UP000225553">
    <property type="component" value="Segment"/>
</dbReference>
<sequence>MTEKTELMDFAELENRRDVAVAAAEAMAEEFARLEELADSPISGQTVIAIVSKLAPNDLIRVQERVMSAECRENGYVLKDARFNGPDSYYHGVIESINSVMKGYRDHIVDVFAKALANLSSDSSKAGDIYADIGRVEQLSVWFGTEAGVVVTDWTDIVPFKQEEGNYLLEAAPVERFTEHLDAFIGYSALNCGSVWALNNDLPKIKERIRLLQLLHKRVHSYL</sequence>
<reference evidence="2" key="1">
    <citation type="submission" date="2017-07" db="EMBL/GenBank/DDBJ databases">
        <authorList>
            <person name="Putnam M.J."/>
            <person name="Sharma R."/>
            <person name="Kruger J.L."/>
            <person name="Berg J.A."/>
            <person name="Payne A.M."/>
            <person name="Fajardo C.P."/>
            <person name="Breakwell D.P."/>
            <person name="Hope S."/>
            <person name="Grose J.H."/>
        </authorList>
    </citation>
    <scope>NUCLEOTIDE SEQUENCE [LARGE SCALE GENOMIC DNA]</scope>
</reference>
<protein>
    <submittedName>
        <fullName evidence="1">Uncharacterized protein</fullName>
    </submittedName>
</protein>
<name>A0A223LI04_9CAUD</name>
<gene>
    <name evidence="1" type="ORF">RISINGSUN_60</name>
</gene>
<evidence type="ECO:0000313" key="1">
    <source>
        <dbReference type="EMBL" id="ASU03610.1"/>
    </source>
</evidence>
<proteinExistence type="predicted"/>
<dbReference type="EMBL" id="MF459646">
    <property type="protein sequence ID" value="ASU03610.1"/>
    <property type="molecule type" value="Genomic_DNA"/>
</dbReference>
<organism evidence="1 2">
    <name type="scientific">Erwinia phage vB_EamM_RisingSun</name>
    <dbReference type="NCBI Taxonomy" id="2026080"/>
    <lineage>
        <taxon>Viruses</taxon>
        <taxon>Duplodnaviria</taxon>
        <taxon>Heunggongvirae</taxon>
        <taxon>Uroviricota</taxon>
        <taxon>Caudoviricetes</taxon>
        <taxon>Chimalliviridae</taxon>
        <taxon>Risingsunvirus</taxon>
        <taxon>Risingsunvirus risingsun</taxon>
    </lineage>
</organism>